<dbReference type="HOGENOM" id="CLU_2971286_0_0_9"/>
<sequence length="58" mass="6682">MKYQHLLEKFNDMSLIATLILPEHTEDVVKQIGESMNIPINLEQLKSVMESPDKKGKK</sequence>
<name>G8LY30_ACECE</name>
<reference evidence="2" key="1">
    <citation type="submission" date="2011-12" db="EMBL/GenBank/DDBJ databases">
        <title>Complete sequence of Clostridium clariflavum DSM 19732.</title>
        <authorList>
            <consortium name="US DOE Joint Genome Institute"/>
            <person name="Lucas S."/>
            <person name="Han J."/>
            <person name="Lapidus A."/>
            <person name="Cheng J.-F."/>
            <person name="Goodwin L."/>
            <person name="Pitluck S."/>
            <person name="Peters L."/>
            <person name="Teshima H."/>
            <person name="Detter J.C."/>
            <person name="Han C."/>
            <person name="Tapia R."/>
            <person name="Land M."/>
            <person name="Hauser L."/>
            <person name="Kyrpides N."/>
            <person name="Ivanova N."/>
            <person name="Pagani I."/>
            <person name="Kitzmiller T."/>
            <person name="Lynd L."/>
            <person name="Izquierdo J."/>
            <person name="Woyke T."/>
        </authorList>
    </citation>
    <scope>NUCLEOTIDE SEQUENCE [LARGE SCALE GENOMIC DNA]</scope>
    <source>
        <strain evidence="2">DSM 19732 / NBRC 101661 / EBR45</strain>
    </source>
</reference>
<accession>G8LY30</accession>
<dbReference type="AlphaFoldDB" id="G8LY30"/>
<dbReference type="KEGG" id="ccl:Clocl_3480"/>
<dbReference type="EMBL" id="CP003065">
    <property type="protein sequence ID" value="AEV69962.1"/>
    <property type="molecule type" value="Genomic_DNA"/>
</dbReference>
<gene>
    <name evidence="1" type="ordered locus">Clocl_3480</name>
</gene>
<organism evidence="1 2">
    <name type="scientific">Acetivibrio clariflavus (strain DSM 19732 / NBRC 101661 / EBR45)</name>
    <name type="common">Clostridium clariflavum</name>
    <dbReference type="NCBI Taxonomy" id="720554"/>
    <lineage>
        <taxon>Bacteria</taxon>
        <taxon>Bacillati</taxon>
        <taxon>Bacillota</taxon>
        <taxon>Clostridia</taxon>
        <taxon>Eubacteriales</taxon>
        <taxon>Oscillospiraceae</taxon>
        <taxon>Acetivibrio</taxon>
    </lineage>
</organism>
<keyword evidence="2" id="KW-1185">Reference proteome</keyword>
<reference evidence="1 2" key="2">
    <citation type="journal article" date="2012" name="Stand. Genomic Sci.">
        <title>Complete Genome Sequence of Clostridium clariflavum DSM 19732.</title>
        <authorList>
            <person name="Izquierdo J.A."/>
            <person name="Goodwin L."/>
            <person name="Davenport K.W."/>
            <person name="Teshima H."/>
            <person name="Bruce D."/>
            <person name="Detter C."/>
            <person name="Tapia R."/>
            <person name="Han S."/>
            <person name="Land M."/>
            <person name="Hauser L."/>
            <person name="Jeffries C.D."/>
            <person name="Han J."/>
            <person name="Pitluck S."/>
            <person name="Nolan M."/>
            <person name="Chen A."/>
            <person name="Huntemann M."/>
            <person name="Mavromatis K."/>
            <person name="Mikhailova N."/>
            <person name="Liolios K."/>
            <person name="Woyke T."/>
            <person name="Lynd L.R."/>
        </authorList>
    </citation>
    <scope>NUCLEOTIDE SEQUENCE [LARGE SCALE GENOMIC DNA]</scope>
    <source>
        <strain evidence="2">DSM 19732 / NBRC 101661 / EBR45</strain>
    </source>
</reference>
<protein>
    <submittedName>
        <fullName evidence="1">Uncharacterized protein</fullName>
    </submittedName>
</protein>
<evidence type="ECO:0000313" key="2">
    <source>
        <dbReference type="Proteomes" id="UP000005435"/>
    </source>
</evidence>
<dbReference type="RefSeq" id="WP_014256491.1">
    <property type="nucleotide sequence ID" value="NC_016627.1"/>
</dbReference>
<proteinExistence type="predicted"/>
<dbReference type="Proteomes" id="UP000005435">
    <property type="component" value="Chromosome"/>
</dbReference>
<evidence type="ECO:0000313" key="1">
    <source>
        <dbReference type="EMBL" id="AEV69962.1"/>
    </source>
</evidence>